<feature type="compositionally biased region" description="Basic and acidic residues" evidence="1">
    <location>
        <begin position="31"/>
        <end position="43"/>
    </location>
</feature>
<evidence type="ECO:0000313" key="3">
    <source>
        <dbReference type="Proteomes" id="UP000838756"/>
    </source>
</evidence>
<proteinExistence type="predicted"/>
<keyword evidence="3" id="KW-1185">Reference proteome</keyword>
<dbReference type="AlphaFoldDB" id="A0A8S4RXZ3"/>
<feature type="region of interest" description="Disordered" evidence="1">
    <location>
        <begin position="107"/>
        <end position="131"/>
    </location>
</feature>
<sequence>MVVVAQRKDAAVRTPLYSVCRLVRYPPEKKGIAHDAQSREAKEAVGGPHSSENRTQGASCNVPPCGHQTKVLLMMLRVAKLKWQWAGHIARRTGPKVLVWRPRTGERSVVDPPQRGGQMTSSESQGAPRPMRHKTVIFGTPYRRPLSSSGRRLVDIILMITMLMMIK</sequence>
<dbReference type="Proteomes" id="UP000838756">
    <property type="component" value="Unassembled WGS sequence"/>
</dbReference>
<accession>A0A8S4RXZ3</accession>
<gene>
    <name evidence="2" type="primary">jg11902</name>
    <name evidence="2" type="ORF">PAEG_LOCUS18981</name>
</gene>
<comment type="caution">
    <text evidence="2">The sequence shown here is derived from an EMBL/GenBank/DDBJ whole genome shotgun (WGS) entry which is preliminary data.</text>
</comment>
<protein>
    <submittedName>
        <fullName evidence="2">Jg11902 protein</fullName>
    </submittedName>
</protein>
<reference evidence="2" key="1">
    <citation type="submission" date="2022-03" db="EMBL/GenBank/DDBJ databases">
        <authorList>
            <person name="Lindestad O."/>
        </authorList>
    </citation>
    <scope>NUCLEOTIDE SEQUENCE</scope>
</reference>
<name>A0A8S4RXZ3_9NEOP</name>
<evidence type="ECO:0000256" key="1">
    <source>
        <dbReference type="SAM" id="MobiDB-lite"/>
    </source>
</evidence>
<organism evidence="2 3">
    <name type="scientific">Pararge aegeria aegeria</name>
    <dbReference type="NCBI Taxonomy" id="348720"/>
    <lineage>
        <taxon>Eukaryota</taxon>
        <taxon>Metazoa</taxon>
        <taxon>Ecdysozoa</taxon>
        <taxon>Arthropoda</taxon>
        <taxon>Hexapoda</taxon>
        <taxon>Insecta</taxon>
        <taxon>Pterygota</taxon>
        <taxon>Neoptera</taxon>
        <taxon>Endopterygota</taxon>
        <taxon>Lepidoptera</taxon>
        <taxon>Glossata</taxon>
        <taxon>Ditrysia</taxon>
        <taxon>Papilionoidea</taxon>
        <taxon>Nymphalidae</taxon>
        <taxon>Satyrinae</taxon>
        <taxon>Satyrini</taxon>
        <taxon>Parargina</taxon>
        <taxon>Pararge</taxon>
    </lineage>
</organism>
<dbReference type="EMBL" id="CAKXAJ010025676">
    <property type="protein sequence ID" value="CAH2242744.1"/>
    <property type="molecule type" value="Genomic_DNA"/>
</dbReference>
<evidence type="ECO:0000313" key="2">
    <source>
        <dbReference type="EMBL" id="CAH2242744.1"/>
    </source>
</evidence>
<dbReference type="OrthoDB" id="7466345at2759"/>
<feature type="region of interest" description="Disordered" evidence="1">
    <location>
        <begin position="31"/>
        <end position="61"/>
    </location>
</feature>